<evidence type="ECO:0000313" key="4">
    <source>
        <dbReference type="Proteomes" id="UP000192573"/>
    </source>
</evidence>
<comment type="caution">
    <text evidence="2">The sequence shown here is derived from an EMBL/GenBank/DDBJ whole genome shotgun (WGS) entry which is preliminary data.</text>
</comment>
<sequence>MCKTRDFPLAGEQNATLSSLIKGRYAAFFLSLQCINILTKMRITGILPSLLHIQLHRPAF</sequence>
<dbReference type="EMBL" id="NAEW01000007">
    <property type="protein sequence ID" value="OQM41038.1"/>
    <property type="molecule type" value="Genomic_DNA"/>
</dbReference>
<reference evidence="2 4" key="2">
    <citation type="submission" date="2017-03" db="EMBL/GenBank/DDBJ databases">
        <authorList>
            <person name="Afonso C.L."/>
            <person name="Miller P.J."/>
            <person name="Scott M.A."/>
            <person name="Spackman E."/>
            <person name="Goraichik I."/>
            <person name="Dimitrov K.M."/>
            <person name="Suarez D.L."/>
            <person name="Swayne D.E."/>
        </authorList>
    </citation>
    <scope>NUCLEOTIDE SEQUENCE [LARGE SCALE GENOMIC DNA]</scope>
    <source>
        <strain evidence="2 4">ATCC 51113</strain>
    </source>
</reference>
<gene>
    <name evidence="1" type="ORF">BWD41_19955</name>
    <name evidence="2" type="ORF">BZK42_16800</name>
</gene>
<evidence type="ECO:0000313" key="3">
    <source>
        <dbReference type="Proteomes" id="UP000185597"/>
    </source>
</evidence>
<dbReference type="EMBL" id="MTCP01000011">
    <property type="protein sequence ID" value="OLY67549.1"/>
    <property type="molecule type" value="Genomic_DNA"/>
</dbReference>
<evidence type="ECO:0000313" key="1">
    <source>
        <dbReference type="EMBL" id="OLY67549.1"/>
    </source>
</evidence>
<evidence type="ECO:0000313" key="2">
    <source>
        <dbReference type="EMBL" id="OQM41038.1"/>
    </source>
</evidence>
<dbReference type="OrthoDB" id="6625100at2"/>
<organism evidence="2 4">
    <name type="scientific">Citrobacter braakii</name>
    <dbReference type="NCBI Taxonomy" id="57706"/>
    <lineage>
        <taxon>Bacteria</taxon>
        <taxon>Pseudomonadati</taxon>
        <taxon>Pseudomonadota</taxon>
        <taxon>Gammaproteobacteria</taxon>
        <taxon>Enterobacterales</taxon>
        <taxon>Enterobacteriaceae</taxon>
        <taxon>Citrobacter</taxon>
        <taxon>Citrobacter freundii complex</taxon>
    </lineage>
</organism>
<dbReference type="Proteomes" id="UP000192573">
    <property type="component" value="Unassembled WGS sequence"/>
</dbReference>
<accession>A0A1R0FSA5</accession>
<dbReference type="Proteomes" id="UP000185597">
    <property type="component" value="Unassembled WGS sequence"/>
</dbReference>
<dbReference type="AlphaFoldDB" id="A0A1R0FSA5"/>
<name>A0A1R0FSA5_CITBR</name>
<reference evidence="1 3" key="1">
    <citation type="submission" date="2017-01" db="EMBL/GenBank/DDBJ databases">
        <title>First report of the plasmid-mediated mcr-1 gene in Citrobacter freudii.</title>
        <authorList>
            <person name="Liu J."/>
            <person name="Yang Y."/>
            <person name="Li Y."/>
            <person name="Liu D."/>
            <person name="Tuo H."/>
            <person name="Davis M."/>
            <person name="Zhang A."/>
        </authorList>
    </citation>
    <scope>NUCLEOTIDE SEQUENCE [LARGE SCALE GENOMIC DNA]</scope>
    <source>
        <strain evidence="1 3">SCC4</strain>
    </source>
</reference>
<protein>
    <submittedName>
        <fullName evidence="2">Uncharacterized protein</fullName>
    </submittedName>
</protein>
<proteinExistence type="predicted"/>